<accession>A0A9D5AK91</accession>
<feature type="region of interest" description="Disordered" evidence="2">
    <location>
        <begin position="310"/>
        <end position="330"/>
    </location>
</feature>
<evidence type="ECO:0000313" key="4">
    <source>
        <dbReference type="EMBL" id="KAI5412013.1"/>
    </source>
</evidence>
<dbReference type="InterPro" id="IPR009646">
    <property type="entry name" value="Root_cap"/>
</dbReference>
<protein>
    <recommendedName>
        <fullName evidence="3">CCHC-type domain-containing protein</fullName>
    </recommendedName>
</protein>
<proteinExistence type="predicted"/>
<keyword evidence="1" id="KW-0862">Zinc</keyword>
<dbReference type="EMBL" id="JAMSHJ010000005">
    <property type="protein sequence ID" value="KAI5412013.1"/>
    <property type="molecule type" value="Genomic_DNA"/>
</dbReference>
<gene>
    <name evidence="4" type="ORF">KIW84_056908</name>
</gene>
<name>A0A9D5AK91_PEA</name>
<dbReference type="GO" id="GO:0008270">
    <property type="term" value="F:zinc ion binding"/>
    <property type="evidence" value="ECO:0007669"/>
    <property type="project" value="UniProtKB-KW"/>
</dbReference>
<dbReference type="Pfam" id="PF00098">
    <property type="entry name" value="zf-CCHC"/>
    <property type="match status" value="2"/>
</dbReference>
<feature type="compositionally biased region" description="Basic and acidic residues" evidence="2">
    <location>
        <begin position="1"/>
        <end position="23"/>
    </location>
</feature>
<reference evidence="4 5" key="1">
    <citation type="journal article" date="2022" name="Nat. Genet.">
        <title>Improved pea reference genome and pan-genome highlight genomic features and evolutionary characteristics.</title>
        <authorList>
            <person name="Yang T."/>
            <person name="Liu R."/>
            <person name="Luo Y."/>
            <person name="Hu S."/>
            <person name="Wang D."/>
            <person name="Wang C."/>
            <person name="Pandey M.K."/>
            <person name="Ge S."/>
            <person name="Xu Q."/>
            <person name="Li N."/>
            <person name="Li G."/>
            <person name="Huang Y."/>
            <person name="Saxena R.K."/>
            <person name="Ji Y."/>
            <person name="Li M."/>
            <person name="Yan X."/>
            <person name="He Y."/>
            <person name="Liu Y."/>
            <person name="Wang X."/>
            <person name="Xiang C."/>
            <person name="Varshney R.K."/>
            <person name="Ding H."/>
            <person name="Gao S."/>
            <person name="Zong X."/>
        </authorList>
    </citation>
    <scope>NUCLEOTIDE SEQUENCE [LARGE SCALE GENOMIC DNA]</scope>
    <source>
        <strain evidence="4 5">cv. Zhongwan 6</strain>
    </source>
</reference>
<dbReference type="SUPFAM" id="SSF57756">
    <property type="entry name" value="Retrovirus zinc finger-like domains"/>
    <property type="match status" value="1"/>
</dbReference>
<dbReference type="InterPro" id="IPR036875">
    <property type="entry name" value="Znf_CCHC_sf"/>
</dbReference>
<evidence type="ECO:0000256" key="1">
    <source>
        <dbReference type="PROSITE-ProRule" id="PRU00047"/>
    </source>
</evidence>
<dbReference type="AlphaFoldDB" id="A0A9D5AK91"/>
<dbReference type="Pfam" id="PF22936">
    <property type="entry name" value="Pol_BBD"/>
    <property type="match status" value="1"/>
</dbReference>
<dbReference type="InterPro" id="IPR001878">
    <property type="entry name" value="Znf_CCHC"/>
</dbReference>
<dbReference type="SMART" id="SM00343">
    <property type="entry name" value="ZnF_C2HC"/>
    <property type="match status" value="2"/>
</dbReference>
<keyword evidence="1" id="KW-0479">Metal-binding</keyword>
<evidence type="ECO:0000259" key="3">
    <source>
        <dbReference type="PROSITE" id="PS50158"/>
    </source>
</evidence>
<feature type="region of interest" description="Disordered" evidence="2">
    <location>
        <begin position="1"/>
        <end position="72"/>
    </location>
</feature>
<feature type="compositionally biased region" description="Polar residues" evidence="2">
    <location>
        <begin position="51"/>
        <end position="60"/>
    </location>
</feature>
<dbReference type="PROSITE" id="PS50158">
    <property type="entry name" value="ZF_CCHC"/>
    <property type="match status" value="2"/>
</dbReference>
<dbReference type="InterPro" id="IPR054722">
    <property type="entry name" value="PolX-like_BBD"/>
</dbReference>
<dbReference type="Gramene" id="Psat05G0690800-T1">
    <property type="protein sequence ID" value="KAI5412013.1"/>
    <property type="gene ID" value="KIW84_056908"/>
</dbReference>
<sequence length="780" mass="87940">MKKKEEGIEDANQTKEQIKDEKVLFSQNFRGRGRGRGGRDNGRSGRGSNFDRGQSIQQNWRGRGRGQRGGRSNHSNFECYKCGKYGHYAKDCNSFKCYNCDKVGHLAKDCRIEKKVEETTNLTLEAEANEGFLLMAQNEINTNDNVWYLDSGASNHMCGHKHLFKEMRKIEDGNVSFGDASKVKVEGKGTIRYLQKDGLIGSIQDVYYVPNLKTNILSLGQLTEKGYLILMKERILYLEDKLGHLIARVEMERNRMYKLNLINVREKCLQVNVEDKASLWHLRFGHLHHAGLRSSTEAVVEVEESSVAVPSNISTKLEDSDDEDEPTQPRMRSLQDLYDSTSEVHLVEDEVVEAEVDVEVKGSEDNALDVNFEDSENDIGIDREIVVDDDEVSIYGKAVSKANDKAKRVGQRNELYEACYAPVIYPVNMKALWTKFDVADLQPPPIKRQPERPKKKRNIKDGEMTYVDTQTCTSSWSPCFLKKLPCPSQCPSKSPANSRDKVCYLACDSPVCKTQCKSRKPNCNGRGSACLDPRFVGADGIVFYFHGRRNEHFTLVSDVNLQINARFIGLRPKGRPRDYTWIQALGVLFDSHNFSVEATPSTVWDDEVDHLKLSYDGKELVIPEGHLSTWQSEENQLRVERTSNENGVMVTIPEVVEISVNVVPVTKEDSRIHNYQIPDDDCFPHLEVQFKFYGLSSKVEGVLGRTYQPDFQNPAKPGVAMPVVGGEDKYRTTSLVSTNCNACIFSSAKDSEQEGLEIIEYGMMDCTGGASSGNGIVCRR</sequence>
<keyword evidence="1" id="KW-0863">Zinc-finger</keyword>
<dbReference type="Gene3D" id="4.10.60.10">
    <property type="entry name" value="Zinc finger, CCHC-type"/>
    <property type="match status" value="1"/>
</dbReference>
<dbReference type="Pfam" id="PF06830">
    <property type="entry name" value="Root_cap"/>
    <property type="match status" value="1"/>
</dbReference>
<evidence type="ECO:0000313" key="5">
    <source>
        <dbReference type="Proteomes" id="UP001058974"/>
    </source>
</evidence>
<evidence type="ECO:0000256" key="2">
    <source>
        <dbReference type="SAM" id="MobiDB-lite"/>
    </source>
</evidence>
<comment type="caution">
    <text evidence="4">The sequence shown here is derived from an EMBL/GenBank/DDBJ whole genome shotgun (WGS) entry which is preliminary data.</text>
</comment>
<dbReference type="PANTHER" id="PTHR31656">
    <property type="entry name" value="ROOT CAP DOMAIN-CONTAINING PROTEIN"/>
    <property type="match status" value="1"/>
</dbReference>
<dbReference type="GO" id="GO:0003676">
    <property type="term" value="F:nucleic acid binding"/>
    <property type="evidence" value="ECO:0007669"/>
    <property type="project" value="InterPro"/>
</dbReference>
<keyword evidence="5" id="KW-1185">Reference proteome</keyword>
<organism evidence="4 5">
    <name type="scientific">Pisum sativum</name>
    <name type="common">Garden pea</name>
    <name type="synonym">Lathyrus oleraceus</name>
    <dbReference type="NCBI Taxonomy" id="3888"/>
    <lineage>
        <taxon>Eukaryota</taxon>
        <taxon>Viridiplantae</taxon>
        <taxon>Streptophyta</taxon>
        <taxon>Embryophyta</taxon>
        <taxon>Tracheophyta</taxon>
        <taxon>Spermatophyta</taxon>
        <taxon>Magnoliopsida</taxon>
        <taxon>eudicotyledons</taxon>
        <taxon>Gunneridae</taxon>
        <taxon>Pentapetalae</taxon>
        <taxon>rosids</taxon>
        <taxon>fabids</taxon>
        <taxon>Fabales</taxon>
        <taxon>Fabaceae</taxon>
        <taxon>Papilionoideae</taxon>
        <taxon>50 kb inversion clade</taxon>
        <taxon>NPAAA clade</taxon>
        <taxon>Hologalegina</taxon>
        <taxon>IRL clade</taxon>
        <taxon>Fabeae</taxon>
        <taxon>Lathyrus</taxon>
    </lineage>
</organism>
<feature type="domain" description="CCHC-type" evidence="3">
    <location>
        <begin position="96"/>
        <end position="111"/>
    </location>
</feature>
<dbReference type="Proteomes" id="UP001058974">
    <property type="component" value="Chromosome 5"/>
</dbReference>
<feature type="domain" description="CCHC-type" evidence="3">
    <location>
        <begin position="79"/>
        <end position="92"/>
    </location>
</feature>